<evidence type="ECO:0000313" key="12">
    <source>
        <dbReference type="Proteomes" id="UP000619293"/>
    </source>
</evidence>
<dbReference type="InterPro" id="IPR001867">
    <property type="entry name" value="OmpR/PhoB-type_DNA-bd"/>
</dbReference>
<dbReference type="PROSITE" id="PS50110">
    <property type="entry name" value="RESPONSE_REGULATORY"/>
    <property type="match status" value="1"/>
</dbReference>
<dbReference type="SUPFAM" id="SSF52172">
    <property type="entry name" value="CheY-like"/>
    <property type="match status" value="1"/>
</dbReference>
<evidence type="ECO:0000259" key="9">
    <source>
        <dbReference type="PROSITE" id="PS50110"/>
    </source>
</evidence>
<dbReference type="InterPro" id="IPR001789">
    <property type="entry name" value="Sig_transdc_resp-reg_receiver"/>
</dbReference>
<evidence type="ECO:0000256" key="2">
    <source>
        <dbReference type="ARBA" id="ARBA00022553"/>
    </source>
</evidence>
<name>A0A8J3K4K7_9ACTN</name>
<accession>A0A8J3K4K7</accession>
<dbReference type="RefSeq" id="WP_191842697.1">
    <property type="nucleotide sequence ID" value="NZ_BAAALB010000027.1"/>
</dbReference>
<dbReference type="GO" id="GO:0000976">
    <property type="term" value="F:transcription cis-regulatory region binding"/>
    <property type="evidence" value="ECO:0007669"/>
    <property type="project" value="TreeGrafter"/>
</dbReference>
<dbReference type="PROSITE" id="PS51755">
    <property type="entry name" value="OMPR_PHOB"/>
    <property type="match status" value="1"/>
</dbReference>
<feature type="domain" description="OmpR/PhoB-type" evidence="10">
    <location>
        <begin position="135"/>
        <end position="228"/>
    </location>
</feature>
<evidence type="ECO:0000256" key="8">
    <source>
        <dbReference type="PROSITE-ProRule" id="PRU01091"/>
    </source>
</evidence>
<dbReference type="GO" id="GO:0006355">
    <property type="term" value="P:regulation of DNA-templated transcription"/>
    <property type="evidence" value="ECO:0007669"/>
    <property type="project" value="InterPro"/>
</dbReference>
<gene>
    <name evidence="11" type="ORF">Cch02nite_64750</name>
</gene>
<evidence type="ECO:0000256" key="7">
    <source>
        <dbReference type="PROSITE-ProRule" id="PRU00169"/>
    </source>
</evidence>
<dbReference type="GO" id="GO:0000156">
    <property type="term" value="F:phosphorelay response regulator activity"/>
    <property type="evidence" value="ECO:0007669"/>
    <property type="project" value="TreeGrafter"/>
</dbReference>
<organism evidence="11 12">
    <name type="scientific">Catellatospora chokoriensis</name>
    <dbReference type="NCBI Taxonomy" id="310353"/>
    <lineage>
        <taxon>Bacteria</taxon>
        <taxon>Bacillati</taxon>
        <taxon>Actinomycetota</taxon>
        <taxon>Actinomycetes</taxon>
        <taxon>Micromonosporales</taxon>
        <taxon>Micromonosporaceae</taxon>
        <taxon>Catellatospora</taxon>
    </lineage>
</organism>
<dbReference type="AlphaFoldDB" id="A0A8J3K4K7"/>
<sequence length="229" mass="24746">MSEQRADGDRQRPALLLVEDDGQLSALLAELFDDAGYAVDVARDGHSGLHAALTRSYAVMIIDRGLPAIEGLDLVGRLRVRGISTPIMILTALGTVADRVEGLDAGAEDYLVKPFEVDELLARVRALVRRHAGAATTLSLGRRHLDLPTRTVRGDAQTAVELSGREAGLLQVLAAHPARVFTREELLARVFEDADSPGAVDTYVYYLRRKLGPGIVRTVHGLGYRMGSA</sequence>
<keyword evidence="3" id="KW-0902">Two-component regulatory system</keyword>
<dbReference type="PANTHER" id="PTHR48111:SF22">
    <property type="entry name" value="REGULATOR OF RPOS"/>
    <property type="match status" value="1"/>
</dbReference>
<evidence type="ECO:0000313" key="11">
    <source>
        <dbReference type="EMBL" id="GIF93031.1"/>
    </source>
</evidence>
<dbReference type="InterPro" id="IPR036388">
    <property type="entry name" value="WH-like_DNA-bd_sf"/>
</dbReference>
<reference evidence="11 12" key="1">
    <citation type="submission" date="2021-01" db="EMBL/GenBank/DDBJ databases">
        <title>Whole genome shotgun sequence of Catellatospora chokoriensis NBRC 107358.</title>
        <authorList>
            <person name="Komaki H."/>
            <person name="Tamura T."/>
        </authorList>
    </citation>
    <scope>NUCLEOTIDE SEQUENCE [LARGE SCALE GENOMIC DNA]</scope>
    <source>
        <strain evidence="11 12">NBRC 107358</strain>
    </source>
</reference>
<dbReference type="SUPFAM" id="SSF46894">
    <property type="entry name" value="C-terminal effector domain of the bipartite response regulators"/>
    <property type="match status" value="1"/>
</dbReference>
<dbReference type="SMART" id="SM00862">
    <property type="entry name" value="Trans_reg_C"/>
    <property type="match status" value="1"/>
</dbReference>
<dbReference type="SMART" id="SM00448">
    <property type="entry name" value="REC"/>
    <property type="match status" value="1"/>
</dbReference>
<dbReference type="GO" id="GO:0032993">
    <property type="term" value="C:protein-DNA complex"/>
    <property type="evidence" value="ECO:0007669"/>
    <property type="project" value="TreeGrafter"/>
</dbReference>
<proteinExistence type="predicted"/>
<keyword evidence="2 7" id="KW-0597">Phosphoprotein</keyword>
<keyword evidence="4" id="KW-0805">Transcription regulation</keyword>
<dbReference type="EMBL" id="BONG01000055">
    <property type="protein sequence ID" value="GIF93031.1"/>
    <property type="molecule type" value="Genomic_DNA"/>
</dbReference>
<feature type="domain" description="Response regulatory" evidence="9">
    <location>
        <begin position="14"/>
        <end position="128"/>
    </location>
</feature>
<dbReference type="Gene3D" id="3.40.50.2300">
    <property type="match status" value="1"/>
</dbReference>
<comment type="caution">
    <text evidence="11">The sequence shown here is derived from an EMBL/GenBank/DDBJ whole genome shotgun (WGS) entry which is preliminary data.</text>
</comment>
<protein>
    <submittedName>
        <fullName evidence="11">Transcriptional regulator</fullName>
    </submittedName>
</protein>
<feature type="DNA-binding region" description="OmpR/PhoB-type" evidence="8">
    <location>
        <begin position="135"/>
        <end position="228"/>
    </location>
</feature>
<evidence type="ECO:0000256" key="3">
    <source>
        <dbReference type="ARBA" id="ARBA00023012"/>
    </source>
</evidence>
<dbReference type="Gene3D" id="6.10.250.690">
    <property type="match status" value="1"/>
</dbReference>
<dbReference type="Pfam" id="PF00072">
    <property type="entry name" value="Response_reg"/>
    <property type="match status" value="1"/>
</dbReference>
<dbReference type="InterPro" id="IPR039420">
    <property type="entry name" value="WalR-like"/>
</dbReference>
<dbReference type="InterPro" id="IPR016032">
    <property type="entry name" value="Sig_transdc_resp-reg_C-effctor"/>
</dbReference>
<dbReference type="GO" id="GO:0005829">
    <property type="term" value="C:cytosol"/>
    <property type="evidence" value="ECO:0007669"/>
    <property type="project" value="TreeGrafter"/>
</dbReference>
<dbReference type="InterPro" id="IPR011006">
    <property type="entry name" value="CheY-like_superfamily"/>
</dbReference>
<keyword evidence="5 8" id="KW-0238">DNA-binding</keyword>
<keyword evidence="12" id="KW-1185">Reference proteome</keyword>
<comment type="subcellular location">
    <subcellularLocation>
        <location evidence="1">Cytoplasm</location>
    </subcellularLocation>
</comment>
<dbReference type="Pfam" id="PF00486">
    <property type="entry name" value="Trans_reg_C"/>
    <property type="match status" value="1"/>
</dbReference>
<feature type="modified residue" description="4-aspartylphosphate" evidence="7">
    <location>
        <position position="63"/>
    </location>
</feature>
<dbReference type="CDD" id="cd00383">
    <property type="entry name" value="trans_reg_C"/>
    <property type="match status" value="1"/>
</dbReference>
<keyword evidence="6" id="KW-0804">Transcription</keyword>
<dbReference type="PANTHER" id="PTHR48111">
    <property type="entry name" value="REGULATOR OF RPOS"/>
    <property type="match status" value="1"/>
</dbReference>
<evidence type="ECO:0000259" key="10">
    <source>
        <dbReference type="PROSITE" id="PS51755"/>
    </source>
</evidence>
<evidence type="ECO:0000256" key="5">
    <source>
        <dbReference type="ARBA" id="ARBA00023125"/>
    </source>
</evidence>
<dbReference type="Proteomes" id="UP000619293">
    <property type="component" value="Unassembled WGS sequence"/>
</dbReference>
<dbReference type="Gene3D" id="1.10.10.10">
    <property type="entry name" value="Winged helix-like DNA-binding domain superfamily/Winged helix DNA-binding domain"/>
    <property type="match status" value="1"/>
</dbReference>
<evidence type="ECO:0000256" key="6">
    <source>
        <dbReference type="ARBA" id="ARBA00023163"/>
    </source>
</evidence>
<evidence type="ECO:0000256" key="1">
    <source>
        <dbReference type="ARBA" id="ARBA00004496"/>
    </source>
</evidence>
<evidence type="ECO:0000256" key="4">
    <source>
        <dbReference type="ARBA" id="ARBA00023015"/>
    </source>
</evidence>